<dbReference type="RefSeq" id="WP_209481222.1">
    <property type="nucleotide sequence ID" value="NZ_JAGGKK010000014.1"/>
</dbReference>
<dbReference type="Proteomes" id="UP001519328">
    <property type="component" value="Unassembled WGS sequence"/>
</dbReference>
<keyword evidence="1" id="KW-0472">Membrane</keyword>
<protein>
    <submittedName>
        <fullName evidence="2">Membrane protein YdbT with pleckstrin-like domain</fullName>
    </submittedName>
</protein>
<evidence type="ECO:0000313" key="3">
    <source>
        <dbReference type="Proteomes" id="UP001519328"/>
    </source>
</evidence>
<comment type="caution">
    <text evidence="2">The sequence shown here is derived from an EMBL/GenBank/DDBJ whole genome shotgun (WGS) entry which is preliminary data.</text>
</comment>
<feature type="transmembrane region" description="Helical" evidence="1">
    <location>
        <begin position="6"/>
        <end position="25"/>
    </location>
</feature>
<keyword evidence="3" id="KW-1185">Reference proteome</keyword>
<dbReference type="EMBL" id="JAGGKK010000014">
    <property type="protein sequence ID" value="MBP1949747.1"/>
    <property type="molecule type" value="Genomic_DNA"/>
</dbReference>
<proteinExistence type="predicted"/>
<keyword evidence="1" id="KW-1133">Transmembrane helix</keyword>
<reference evidence="2 3" key="1">
    <citation type="submission" date="2021-03" db="EMBL/GenBank/DDBJ databases">
        <title>Genomic Encyclopedia of Type Strains, Phase IV (KMG-IV): sequencing the most valuable type-strain genomes for metagenomic binning, comparative biology and taxonomic classification.</title>
        <authorList>
            <person name="Goeker M."/>
        </authorList>
    </citation>
    <scope>NUCLEOTIDE SEQUENCE [LARGE SCALE GENOMIC DNA]</scope>
    <source>
        <strain evidence="2 3">DSM 21085</strain>
    </source>
</reference>
<keyword evidence="1" id="KW-0812">Transmembrane</keyword>
<gene>
    <name evidence="2" type="ORF">J2Z82_002687</name>
</gene>
<accession>A0ABS4HFP2</accession>
<evidence type="ECO:0000313" key="2">
    <source>
        <dbReference type="EMBL" id="MBP1949747.1"/>
    </source>
</evidence>
<name>A0ABS4HFP2_9BACI</name>
<organism evidence="2 3">
    <name type="scientific">Virgibacillus litoralis</name>
    <dbReference type="NCBI Taxonomy" id="578221"/>
    <lineage>
        <taxon>Bacteria</taxon>
        <taxon>Bacillati</taxon>
        <taxon>Bacillota</taxon>
        <taxon>Bacilli</taxon>
        <taxon>Bacillales</taxon>
        <taxon>Bacillaceae</taxon>
        <taxon>Virgibacillus</taxon>
    </lineage>
</organism>
<evidence type="ECO:0000256" key="1">
    <source>
        <dbReference type="SAM" id="Phobius"/>
    </source>
</evidence>
<sequence>MSSKIVVLIIVALTLIILIFGWFFLKNVMVKFDVDQDTSQQEIHLDTF</sequence>